<dbReference type="SUPFAM" id="SSF46689">
    <property type="entry name" value="Homeodomain-like"/>
    <property type="match status" value="2"/>
</dbReference>
<dbReference type="InterPro" id="IPR013785">
    <property type="entry name" value="Aldolase_TIM"/>
</dbReference>
<sequence length="391" mass="43647">MDANLIRKIFHAQIAVNGHIIGACVGSGITAKYTVWGGTDFLLAVAAGKYRIMGRSSLASYLCYGNNNDIVMEMGTRELFPLIHKTPVIFGLFAQDPDLDLKTYLPAIQAAGFAGVTNFPTLSLIDGKFRTALEQEGTTFAQEVTALKQAHELGLFTVAFVTTIAEARAMLAAQADIICVHLGLTLGGYLGAKQSRSINEAKNTAATIFRFCKKENPQIITAIYSGMANTVIDMDYFYQNTQCDCYIGGSTFDRIPMEQAIVTTAKKFKNQRVKLPYPESKPDYVHFVQKYIEANYMRNIQLGDLALTLHISPAYLSSLFKQKVGTSFTSYLVEYRLNLAQKLLRKTDLSCEEISHRVGYHNYAQFSKIFKIKFGYSPRNYRNSIHNHIIP</sequence>
<dbReference type="SMART" id="SM00342">
    <property type="entry name" value="HTH_ARAC"/>
    <property type="match status" value="1"/>
</dbReference>
<evidence type="ECO:0000313" key="5">
    <source>
        <dbReference type="Proteomes" id="UP000510886"/>
    </source>
</evidence>
<organism evidence="4 5">
    <name type="scientific">Ligilactobacillus saerimneri</name>
    <dbReference type="NCBI Taxonomy" id="228229"/>
    <lineage>
        <taxon>Bacteria</taxon>
        <taxon>Bacillati</taxon>
        <taxon>Bacillota</taxon>
        <taxon>Bacilli</taxon>
        <taxon>Lactobacillales</taxon>
        <taxon>Lactobacillaceae</taxon>
        <taxon>Ligilactobacillus</taxon>
    </lineage>
</organism>
<reference evidence="4 5" key="1">
    <citation type="submission" date="2020-01" db="EMBL/GenBank/DDBJ databases">
        <title>Complete and circular genome sequences of six lactobacillus isolates from horses.</title>
        <authorList>
            <person name="Hassan H.M."/>
        </authorList>
    </citation>
    <scope>NUCLEOTIDE SEQUENCE [LARGE SCALE GENOMIC DNA]</scope>
    <source>
        <strain evidence="4 5">1A</strain>
    </source>
</reference>
<dbReference type="Gene3D" id="3.20.20.70">
    <property type="entry name" value="Aldolase class I"/>
    <property type="match status" value="1"/>
</dbReference>
<feature type="domain" description="HTH araC/xylS-type" evidence="3">
    <location>
        <begin position="286"/>
        <end position="384"/>
    </location>
</feature>
<dbReference type="Proteomes" id="UP000510886">
    <property type="component" value="Chromosome"/>
</dbReference>
<dbReference type="Pfam" id="PF12833">
    <property type="entry name" value="HTH_18"/>
    <property type="match status" value="1"/>
</dbReference>
<dbReference type="EMBL" id="CP047418">
    <property type="protein sequence ID" value="QLL77601.1"/>
    <property type="molecule type" value="Genomic_DNA"/>
</dbReference>
<evidence type="ECO:0000259" key="3">
    <source>
        <dbReference type="PROSITE" id="PS01124"/>
    </source>
</evidence>
<dbReference type="PROSITE" id="PS51257">
    <property type="entry name" value="PROKAR_LIPOPROTEIN"/>
    <property type="match status" value="1"/>
</dbReference>
<accession>A0A7H9EIZ8</accession>
<dbReference type="InterPro" id="IPR051353">
    <property type="entry name" value="Tobamovirus_resist_UPF0261"/>
</dbReference>
<evidence type="ECO:0000256" key="2">
    <source>
        <dbReference type="ARBA" id="ARBA00023163"/>
    </source>
</evidence>
<dbReference type="KEGG" id="lsw:GTO87_02695"/>
<dbReference type="AlphaFoldDB" id="A0A7H9EIZ8"/>
<dbReference type="Pfam" id="PF09370">
    <property type="entry name" value="PEP_hydrolase"/>
    <property type="match status" value="1"/>
</dbReference>
<dbReference type="PANTHER" id="PTHR31862:SF1">
    <property type="entry name" value="UPF0261 DOMAIN PROTEIN (AFU_ORTHOLOGUE AFUA_1G10120)"/>
    <property type="match status" value="1"/>
</dbReference>
<dbReference type="PROSITE" id="PS01124">
    <property type="entry name" value="HTH_ARAC_FAMILY_2"/>
    <property type="match status" value="1"/>
</dbReference>
<dbReference type="SUPFAM" id="SSF51621">
    <property type="entry name" value="Phosphoenolpyruvate/pyruvate domain"/>
    <property type="match status" value="1"/>
</dbReference>
<dbReference type="Gene3D" id="1.10.10.60">
    <property type="entry name" value="Homeodomain-like"/>
    <property type="match status" value="2"/>
</dbReference>
<proteinExistence type="predicted"/>
<dbReference type="InterPro" id="IPR009215">
    <property type="entry name" value="TIM-br_IGPS-like"/>
</dbReference>
<dbReference type="InterPro" id="IPR009057">
    <property type="entry name" value="Homeodomain-like_sf"/>
</dbReference>
<evidence type="ECO:0000256" key="1">
    <source>
        <dbReference type="ARBA" id="ARBA00023015"/>
    </source>
</evidence>
<dbReference type="GO" id="GO:0003700">
    <property type="term" value="F:DNA-binding transcription factor activity"/>
    <property type="evidence" value="ECO:0007669"/>
    <property type="project" value="InterPro"/>
</dbReference>
<name>A0A7H9EIZ8_9LACO</name>
<keyword evidence="2" id="KW-0804">Transcription</keyword>
<dbReference type="InterPro" id="IPR018060">
    <property type="entry name" value="HTH_AraC"/>
</dbReference>
<dbReference type="GO" id="GO:0003824">
    <property type="term" value="F:catalytic activity"/>
    <property type="evidence" value="ECO:0007669"/>
    <property type="project" value="InterPro"/>
</dbReference>
<dbReference type="PANTHER" id="PTHR31862">
    <property type="entry name" value="UPF0261 DOMAIN PROTEIN (AFU_ORTHOLOGUE AFUA_1G10120)"/>
    <property type="match status" value="1"/>
</dbReference>
<protein>
    <submittedName>
        <fullName evidence="4">Helix-turn-helix domain-containing protein</fullName>
    </submittedName>
</protein>
<gene>
    <name evidence="4" type="ORF">GTO87_02695</name>
</gene>
<dbReference type="InterPro" id="IPR015813">
    <property type="entry name" value="Pyrv/PenolPyrv_kinase-like_dom"/>
</dbReference>
<dbReference type="RefSeq" id="WP_180849419.1">
    <property type="nucleotide sequence ID" value="NZ_CP047418.1"/>
</dbReference>
<dbReference type="GO" id="GO:0043565">
    <property type="term" value="F:sequence-specific DNA binding"/>
    <property type="evidence" value="ECO:0007669"/>
    <property type="project" value="InterPro"/>
</dbReference>
<evidence type="ECO:0000313" key="4">
    <source>
        <dbReference type="EMBL" id="QLL77601.1"/>
    </source>
</evidence>
<keyword evidence="1" id="KW-0805">Transcription regulation</keyword>